<dbReference type="NCBIfam" id="NF038083">
    <property type="entry name" value="CU044_5270_fam"/>
    <property type="match status" value="1"/>
</dbReference>
<proteinExistence type="predicted"/>
<dbReference type="Proteomes" id="UP000805614">
    <property type="component" value="Unassembled WGS sequence"/>
</dbReference>
<name>A0ABR7LPW0_9ACTN</name>
<reference evidence="1 2" key="1">
    <citation type="submission" date="2020-06" db="EMBL/GenBank/DDBJ databases">
        <title>Actinomadura xiongansis sp. nov., isolated from soil of Baiyangdian.</title>
        <authorList>
            <person name="Zhang X."/>
        </authorList>
    </citation>
    <scope>NUCLEOTIDE SEQUENCE [LARGE SCALE GENOMIC DNA]</scope>
    <source>
        <strain evidence="1 2">HBUM206468</strain>
    </source>
</reference>
<dbReference type="InterPro" id="IPR047789">
    <property type="entry name" value="CU044_5270-like"/>
</dbReference>
<keyword evidence="2" id="KW-1185">Reference proteome</keyword>
<accession>A0ABR7LPW0</accession>
<evidence type="ECO:0000313" key="1">
    <source>
        <dbReference type="EMBL" id="MBC6466883.1"/>
    </source>
</evidence>
<sequence length="145" mass="15395">MVAGRELTFAQLQRLPADPVALRTWIQARVETGDGSLSSRHAAVTDALANLLMYAPVPPQVRAAAYRALAGMPGIKSTGKIQDRRGREGIGITLPVAVGGENRGDPHFIFDPKTALMLARPRLGAGALVLEAGWTNVAPRIPARP</sequence>
<protein>
    <submittedName>
        <fullName evidence="1">CU044_5270 family protein</fullName>
    </submittedName>
</protein>
<organism evidence="1 2">
    <name type="scientific">Actinomadura alba</name>
    <dbReference type="NCBI Taxonomy" id="406431"/>
    <lineage>
        <taxon>Bacteria</taxon>
        <taxon>Bacillati</taxon>
        <taxon>Actinomycetota</taxon>
        <taxon>Actinomycetes</taxon>
        <taxon>Streptosporangiales</taxon>
        <taxon>Thermomonosporaceae</taxon>
        <taxon>Actinomadura</taxon>
    </lineage>
</organism>
<evidence type="ECO:0000313" key="2">
    <source>
        <dbReference type="Proteomes" id="UP000805614"/>
    </source>
</evidence>
<gene>
    <name evidence="1" type="ORF">HKK74_15430</name>
</gene>
<comment type="caution">
    <text evidence="1">The sequence shown here is derived from an EMBL/GenBank/DDBJ whole genome shotgun (WGS) entry which is preliminary data.</text>
</comment>
<dbReference type="RefSeq" id="WP_187244004.1">
    <property type="nucleotide sequence ID" value="NZ_BAAAOK010000027.1"/>
</dbReference>
<dbReference type="EMBL" id="JABVEC010000010">
    <property type="protein sequence ID" value="MBC6466883.1"/>
    <property type="molecule type" value="Genomic_DNA"/>
</dbReference>